<dbReference type="PANTHER" id="PTHR33495">
    <property type="entry name" value="ANTI-SIGMA FACTOR ANTAGONIST TM_1081-RELATED-RELATED"/>
    <property type="match status" value="1"/>
</dbReference>
<organism evidence="3 4">
    <name type="scientific">Dictyobacter formicarum</name>
    <dbReference type="NCBI Taxonomy" id="2778368"/>
    <lineage>
        <taxon>Bacteria</taxon>
        <taxon>Bacillati</taxon>
        <taxon>Chloroflexota</taxon>
        <taxon>Ktedonobacteria</taxon>
        <taxon>Ktedonobacterales</taxon>
        <taxon>Dictyobacteraceae</taxon>
        <taxon>Dictyobacter</taxon>
    </lineage>
</organism>
<evidence type="ECO:0000259" key="2">
    <source>
        <dbReference type="PROSITE" id="PS50801"/>
    </source>
</evidence>
<dbReference type="EMBL" id="BNJJ01000039">
    <property type="protein sequence ID" value="GHO89557.1"/>
    <property type="molecule type" value="Genomic_DNA"/>
</dbReference>
<feature type="domain" description="STAS" evidence="2">
    <location>
        <begin position="15"/>
        <end position="116"/>
    </location>
</feature>
<dbReference type="InterPro" id="IPR002645">
    <property type="entry name" value="STAS_dom"/>
</dbReference>
<evidence type="ECO:0000313" key="3">
    <source>
        <dbReference type="EMBL" id="GHO89557.1"/>
    </source>
</evidence>
<protein>
    <recommendedName>
        <fullName evidence="2">STAS domain-containing protein</fullName>
    </recommendedName>
</protein>
<dbReference type="Pfam" id="PF01740">
    <property type="entry name" value="STAS"/>
    <property type="match status" value="1"/>
</dbReference>
<comment type="caution">
    <text evidence="3">The sequence shown here is derived from an EMBL/GenBank/DDBJ whole genome shotgun (WGS) entry which is preliminary data.</text>
</comment>
<dbReference type="Gene3D" id="3.30.750.24">
    <property type="entry name" value="STAS domain"/>
    <property type="match status" value="1"/>
</dbReference>
<keyword evidence="1" id="KW-0812">Transmembrane</keyword>
<dbReference type="PROSITE" id="PS50801">
    <property type="entry name" value="STAS"/>
    <property type="match status" value="1"/>
</dbReference>
<evidence type="ECO:0000313" key="4">
    <source>
        <dbReference type="Proteomes" id="UP000635565"/>
    </source>
</evidence>
<evidence type="ECO:0000256" key="1">
    <source>
        <dbReference type="SAM" id="Phobius"/>
    </source>
</evidence>
<keyword evidence="1" id="KW-0472">Membrane</keyword>
<accession>A0ABQ3VUK4</accession>
<feature type="transmembrane region" description="Helical" evidence="1">
    <location>
        <begin position="49"/>
        <end position="72"/>
    </location>
</feature>
<keyword evidence="1" id="KW-1133">Transmembrane helix</keyword>
<proteinExistence type="predicted"/>
<dbReference type="Proteomes" id="UP000635565">
    <property type="component" value="Unassembled WGS sequence"/>
</dbReference>
<dbReference type="CDD" id="cd07043">
    <property type="entry name" value="STAS_anti-anti-sigma_factors"/>
    <property type="match status" value="1"/>
</dbReference>
<reference evidence="3 4" key="1">
    <citation type="journal article" date="2021" name="Int. J. Syst. Evol. Microbiol.">
        <title>Reticulibacter mediterranei gen. nov., sp. nov., within the new family Reticulibacteraceae fam. nov., and Ktedonospora formicarum gen. nov., sp. nov., Ktedonobacter robiniae sp. nov., Dictyobacter formicarum sp. nov. and Dictyobacter arantiisoli sp. nov., belonging to the class Ktedonobacteria.</title>
        <authorList>
            <person name="Yabe S."/>
            <person name="Zheng Y."/>
            <person name="Wang C.M."/>
            <person name="Sakai Y."/>
            <person name="Abe K."/>
            <person name="Yokota A."/>
            <person name="Donadio S."/>
            <person name="Cavaletti L."/>
            <person name="Monciardini P."/>
        </authorList>
    </citation>
    <scope>NUCLEOTIDE SEQUENCE [LARGE SCALE GENOMIC DNA]</scope>
    <source>
        <strain evidence="3 4">SOSP1-9</strain>
    </source>
</reference>
<name>A0ABQ3VUK4_9CHLR</name>
<dbReference type="PANTHER" id="PTHR33495:SF6">
    <property type="entry name" value="ANTI-SIGMA FACTOR ANTAGONIST"/>
    <property type="match status" value="1"/>
</dbReference>
<gene>
    <name evidence="3" type="ORF">KSZ_75630</name>
</gene>
<dbReference type="RefSeq" id="WP_201367125.1">
    <property type="nucleotide sequence ID" value="NZ_BNJJ01000039.1"/>
</dbReference>
<sequence length="120" mass="13186">MPQVNAVMGVRYSSPEVSIIDIEGDISASSNQVLTDAYAKASTSTTRVIILNFLELAYMNSSGIGLLVTLLIKANRQKQQMLAYGLSAHYRHIFQLTRISDVIKVYTTESEALAFASKLL</sequence>
<keyword evidence="4" id="KW-1185">Reference proteome</keyword>
<dbReference type="InterPro" id="IPR036513">
    <property type="entry name" value="STAS_dom_sf"/>
</dbReference>
<dbReference type="SUPFAM" id="SSF52091">
    <property type="entry name" value="SpoIIaa-like"/>
    <property type="match status" value="1"/>
</dbReference>